<dbReference type="STRING" id="225164.V4A7D6"/>
<dbReference type="Pfam" id="PF00567">
    <property type="entry name" value="TUDOR"/>
    <property type="match status" value="6"/>
</dbReference>
<feature type="domain" description="Tudor" evidence="9">
    <location>
        <begin position="1119"/>
        <end position="1178"/>
    </location>
</feature>
<dbReference type="Pfam" id="PF22586">
    <property type="entry name" value="ANCHR-like_BBOX"/>
    <property type="match status" value="1"/>
</dbReference>
<evidence type="ECO:0000256" key="6">
    <source>
        <dbReference type="SAM" id="MobiDB-lite"/>
    </source>
</evidence>
<dbReference type="Proteomes" id="UP000030746">
    <property type="component" value="Unassembled WGS sequence"/>
</dbReference>
<feature type="region of interest" description="Disordered" evidence="6">
    <location>
        <begin position="541"/>
        <end position="591"/>
    </location>
</feature>
<dbReference type="SUPFAM" id="SSF57845">
    <property type="entry name" value="B-box zinc-binding domain"/>
    <property type="match status" value="1"/>
</dbReference>
<dbReference type="CDD" id="cd20379">
    <property type="entry name" value="Tudor_dTUD-like"/>
    <property type="match status" value="1"/>
</dbReference>
<keyword evidence="11" id="KW-1185">Reference proteome</keyword>
<feature type="domain" description="Tudor" evidence="9">
    <location>
        <begin position="791"/>
        <end position="850"/>
    </location>
</feature>
<feature type="domain" description="Tudor" evidence="9">
    <location>
        <begin position="512"/>
        <end position="626"/>
    </location>
</feature>
<feature type="compositionally biased region" description="Polar residues" evidence="6">
    <location>
        <begin position="985"/>
        <end position="1013"/>
    </location>
</feature>
<dbReference type="SMART" id="SM00336">
    <property type="entry name" value="BBOX"/>
    <property type="match status" value="2"/>
</dbReference>
<dbReference type="PROSITE" id="PS00518">
    <property type="entry name" value="ZF_RING_1"/>
    <property type="match status" value="1"/>
</dbReference>
<dbReference type="KEGG" id="lgi:LOTGIDRAFT_229104"/>
<evidence type="ECO:0000313" key="10">
    <source>
        <dbReference type="EMBL" id="ESO89211.1"/>
    </source>
</evidence>
<evidence type="ECO:0000259" key="8">
    <source>
        <dbReference type="PROSITE" id="PS50119"/>
    </source>
</evidence>
<dbReference type="InterPro" id="IPR001841">
    <property type="entry name" value="Znf_RING"/>
</dbReference>
<feature type="region of interest" description="Disordered" evidence="6">
    <location>
        <begin position="947"/>
        <end position="1013"/>
    </location>
</feature>
<dbReference type="InterPro" id="IPR027370">
    <property type="entry name" value="Znf-RING_euk"/>
</dbReference>
<dbReference type="PROSITE" id="PS50119">
    <property type="entry name" value="ZF_BBOX"/>
    <property type="match status" value="2"/>
</dbReference>
<dbReference type="OMA" id="HCAVKVP"/>
<dbReference type="SMART" id="SM00184">
    <property type="entry name" value="RING"/>
    <property type="match status" value="1"/>
</dbReference>
<feature type="domain" description="Tudor" evidence="9">
    <location>
        <begin position="1574"/>
        <end position="1634"/>
    </location>
</feature>
<dbReference type="RefSeq" id="XP_009060248.1">
    <property type="nucleotide sequence ID" value="XM_009062000.1"/>
</dbReference>
<feature type="region of interest" description="Disordered" evidence="6">
    <location>
        <begin position="404"/>
        <end position="424"/>
    </location>
</feature>
<dbReference type="GO" id="GO:0008270">
    <property type="term" value="F:zinc ion binding"/>
    <property type="evidence" value="ECO:0007669"/>
    <property type="project" value="UniProtKB-KW"/>
</dbReference>
<dbReference type="PROSITE" id="PS50304">
    <property type="entry name" value="TUDOR"/>
    <property type="match status" value="5"/>
</dbReference>
<dbReference type="HOGENOM" id="CLU_241649_0_0_1"/>
<dbReference type="GeneID" id="20247898"/>
<dbReference type="InterPro" id="IPR013083">
    <property type="entry name" value="Znf_RING/FYVE/PHD"/>
</dbReference>
<organism evidence="10 11">
    <name type="scientific">Lottia gigantea</name>
    <name type="common">Giant owl limpet</name>
    <dbReference type="NCBI Taxonomy" id="225164"/>
    <lineage>
        <taxon>Eukaryota</taxon>
        <taxon>Metazoa</taxon>
        <taxon>Spiralia</taxon>
        <taxon>Lophotrochozoa</taxon>
        <taxon>Mollusca</taxon>
        <taxon>Gastropoda</taxon>
        <taxon>Patellogastropoda</taxon>
        <taxon>Lottioidea</taxon>
        <taxon>Lottiidae</taxon>
        <taxon>Lottia</taxon>
    </lineage>
</organism>
<evidence type="ECO:0000259" key="7">
    <source>
        <dbReference type="PROSITE" id="PS50089"/>
    </source>
</evidence>
<dbReference type="EMBL" id="KB202619">
    <property type="protein sequence ID" value="ESO89211.1"/>
    <property type="molecule type" value="Genomic_DNA"/>
</dbReference>
<dbReference type="SUPFAM" id="SSF57850">
    <property type="entry name" value="RING/U-box"/>
    <property type="match status" value="1"/>
</dbReference>
<keyword evidence="2 4" id="KW-0863">Zinc-finger</keyword>
<dbReference type="Gene3D" id="3.30.40.10">
    <property type="entry name" value="Zinc/RING finger domain, C3HC4 (zinc finger)"/>
    <property type="match status" value="1"/>
</dbReference>
<dbReference type="PROSITE" id="PS50089">
    <property type="entry name" value="ZF_RING_2"/>
    <property type="match status" value="1"/>
</dbReference>
<accession>V4A7D6</accession>
<dbReference type="InterPro" id="IPR017907">
    <property type="entry name" value="Znf_RING_CS"/>
</dbReference>
<reference evidence="10 11" key="1">
    <citation type="journal article" date="2013" name="Nature">
        <title>Insights into bilaterian evolution from three spiralian genomes.</title>
        <authorList>
            <person name="Simakov O."/>
            <person name="Marletaz F."/>
            <person name="Cho S.J."/>
            <person name="Edsinger-Gonzales E."/>
            <person name="Havlak P."/>
            <person name="Hellsten U."/>
            <person name="Kuo D.H."/>
            <person name="Larsson T."/>
            <person name="Lv J."/>
            <person name="Arendt D."/>
            <person name="Savage R."/>
            <person name="Osoegawa K."/>
            <person name="de Jong P."/>
            <person name="Grimwood J."/>
            <person name="Chapman J.A."/>
            <person name="Shapiro H."/>
            <person name="Aerts A."/>
            <person name="Otillar R.P."/>
            <person name="Terry A.Y."/>
            <person name="Boore J.L."/>
            <person name="Grigoriev I.V."/>
            <person name="Lindberg D.R."/>
            <person name="Seaver E.C."/>
            <person name="Weisblat D.A."/>
            <person name="Putnam N.H."/>
            <person name="Rokhsar D.S."/>
        </authorList>
    </citation>
    <scope>NUCLEOTIDE SEQUENCE [LARGE SCALE GENOMIC DNA]</scope>
</reference>
<evidence type="ECO:0000259" key="9">
    <source>
        <dbReference type="PROSITE" id="PS50304"/>
    </source>
</evidence>
<keyword evidence="3" id="KW-0862">Zinc</keyword>
<dbReference type="InterPro" id="IPR000315">
    <property type="entry name" value="Znf_B-box"/>
</dbReference>
<dbReference type="SUPFAM" id="SSF63748">
    <property type="entry name" value="Tudor/PWWP/MBT"/>
    <property type="match status" value="6"/>
</dbReference>
<dbReference type="Pfam" id="PF00643">
    <property type="entry name" value="zf-B_box"/>
    <property type="match status" value="1"/>
</dbReference>
<evidence type="ECO:0000256" key="4">
    <source>
        <dbReference type="PROSITE-ProRule" id="PRU00024"/>
    </source>
</evidence>
<dbReference type="OrthoDB" id="5800423at2759"/>
<dbReference type="InterPro" id="IPR002999">
    <property type="entry name" value="Tudor"/>
</dbReference>
<feature type="compositionally biased region" description="Low complexity" evidence="6">
    <location>
        <begin position="410"/>
        <end position="420"/>
    </location>
</feature>
<feature type="compositionally biased region" description="Polar residues" evidence="6">
    <location>
        <begin position="956"/>
        <end position="974"/>
    </location>
</feature>
<evidence type="ECO:0000256" key="2">
    <source>
        <dbReference type="ARBA" id="ARBA00022771"/>
    </source>
</evidence>
<dbReference type="InterPro" id="IPR035437">
    <property type="entry name" value="SNase_OB-fold_sf"/>
</dbReference>
<protein>
    <recommendedName>
        <fullName evidence="12">RING finger protein 17</fullName>
    </recommendedName>
</protein>
<dbReference type="SMART" id="SM00333">
    <property type="entry name" value="TUDOR"/>
    <property type="match status" value="4"/>
</dbReference>
<gene>
    <name evidence="10" type="ORF">LOTGIDRAFT_229104</name>
</gene>
<feature type="domain" description="B box-type" evidence="8">
    <location>
        <begin position="178"/>
        <end position="220"/>
    </location>
</feature>
<sequence length="1745" mass="198011">MQKCPTCPKCTGFYTATHRDNSRYKSSKQPILLNCGHTFCEICVVKLAGRDDKTTIPCPQCKVITNIPEDVPMFKALTPNYYIIGLLFCNQRTLLDQELSRLIPAGGSSTLKRFDRKYGEKLLCQECNLNKATCRCVKCDSYYCGLCFTKVHSGYNSLRHHQALEISDGTESVIIKEEVAPVCTDHDNRPIEYYCEDDLTPICSRCVIMGAHKGHSISSMEDKNKGVLAEMEPALQTANYVVKKLKKTEQSFNDFSPNFKAETTSVIEEIRAHFMSLHGTMQAREHHLIKEVYDKFNDSLLPVLYKKSDLHEEKRRLEAAIKAAQRILNNNNETVLNAKEILDHLLRARTIPCTAVKQNITDTTDSIKWNSGEPIESLINQHGSIEGSVSSRFSLQTIVDIPDTDDSDSHSSISHSSYTDTVNSSEDVIVEDERSDLEDDVQKKNKKTFLMEKQSYRAKYPGHCEQVYVTHIKSPAKFYCQKKTDQAKLNNLIKNMNIWCRSLAKESDIPAHVEEGDLVLAQYSADKKWYRARVLVVIPPKSSQDTTSNTITTSTSDRDTQSTTQDSETSSTIDYDNQNKTKNRKKKKDKLQTNEEQAEVLFFDYGNHEVIPISRTRHMQQRFLKVPQFMLECALHDIEPISDNGVWSKEAAQTFKKMIDGRVMYMNVIREINGILQVDLHKPAHNDIMDDSPVSLRESLIFLELACFSYNSEPIGVKPVLPASTNAGRNYTTPEPKTETDIFHVCVTSPETPHSFFVQPLGDECKYLTNMMAKMQDTYNVDSGDLYTVYCPVKGMICVALYTSDNQWYRARVINIPGRKLVDVQYVDYGYVDRIPYWNIRKILDTFLVLPPQAVYCRLCDIEPIDSKLGWSNAALDWWKDAVLFKQFHLKITGLPANVFDVVLTPLVEDYQPDNINTQLVQRGYAISTGVWSTGVQAIEPYKKCKTKNTGDDHAGNQTISNTPYVENSSTGPNTPRMVSPERTPVNSPLTSPSKQFRTNTHQPSSLTVPNSCSIPFSNTNSSSYISSSPYSTSTSPKAKPNVAQKLHVNVQKAAEQSSPSLTKDGSNTDTYLEVFVSAYVSPSNFHVQLAKKHDTALKDLMSQLQADCDRADLKGEKVWRKNEFCACKYSKDNMWYRAKILNVINKNLYQMQLVDYGHIDHCGFNDLRSLNNERRRKSCFAVKCHLASLYPAGSTDRHRWSITAREFMENQIKDKTCLIKKQGDIVSEDLGLPIDLIIEEEVPESALEPSRKIYYGLIEKIVDAGLAIPIKTSPSKKPKVDNPYYTYKKHPIPDNDTLIVEPTFVDYDCIIYTQICDEEEEMNEFTQMIHKKYSDVEPVVCDWKIGQACVALFELDECWYRASIVEMEDDKVQVLFVDYGNSSWQTYSSIRPPIPECLKKPSYSLQCYLHNVIPVSENGQWPVVTLEFIHNKLVGHQVTVHKQAVTEDEKLLVNINLTNGQDLTDLLLSKQCIQIIDDMTPAYNISTAVTKILQETTLKTVEPFSCGFKFPVAVTNIELPNLIYCQHKPLDANQGTEEYREEATRINNSLEELQRLSIDINMSAPQSHVWTTLPKPGNICSAQYSIDDYWYRALVITVDEESDLVKVLFVDYGNSEDVPKDRLRVLPKKLQKLPMQAMRCYIADLVPPDGQSSFSFECLKLLPQVLDGQEFLADVKSSEPLTIDLFLMKMEGEGLQLAHQFLVNARLAKFAPASNLLDMALNGGRSDDTPDVICEEEEVKEKLL</sequence>
<name>V4A7D6_LOTGI</name>
<feature type="coiled-coil region" evidence="5">
    <location>
        <begin position="307"/>
        <end position="334"/>
    </location>
</feature>
<dbReference type="PANTHER" id="PTHR16442:SF1">
    <property type="entry name" value="RING FINGER PROTEIN 17"/>
    <property type="match status" value="1"/>
</dbReference>
<dbReference type="CDD" id="cd19757">
    <property type="entry name" value="Bbox1"/>
    <property type="match status" value="1"/>
</dbReference>
<evidence type="ECO:0000256" key="3">
    <source>
        <dbReference type="ARBA" id="ARBA00022833"/>
    </source>
</evidence>
<evidence type="ECO:0000256" key="1">
    <source>
        <dbReference type="ARBA" id="ARBA00022723"/>
    </source>
</evidence>
<feature type="compositionally biased region" description="Low complexity" evidence="6">
    <location>
        <begin position="542"/>
        <end position="580"/>
    </location>
</feature>
<dbReference type="FunFam" id="2.30.30.140:FF:000018">
    <property type="entry name" value="Serine/threonine-protein kinase 31"/>
    <property type="match status" value="4"/>
</dbReference>
<dbReference type="CTD" id="20247898"/>
<feature type="domain" description="RING-type" evidence="7">
    <location>
        <begin position="7"/>
        <end position="62"/>
    </location>
</feature>
<dbReference type="Pfam" id="PF13445">
    <property type="entry name" value="zf-RING_UBOX"/>
    <property type="match status" value="1"/>
</dbReference>
<dbReference type="CDD" id="cd19756">
    <property type="entry name" value="Bbox2"/>
    <property type="match status" value="1"/>
</dbReference>
<feature type="domain" description="B box-type" evidence="8">
    <location>
        <begin position="119"/>
        <end position="166"/>
    </location>
</feature>
<evidence type="ECO:0000256" key="5">
    <source>
        <dbReference type="SAM" id="Coils"/>
    </source>
</evidence>
<dbReference type="Gene3D" id="2.30.30.140">
    <property type="match status" value="5"/>
</dbReference>
<evidence type="ECO:0008006" key="12">
    <source>
        <dbReference type="Google" id="ProtNLM"/>
    </source>
</evidence>
<dbReference type="Gene3D" id="2.40.50.90">
    <property type="match status" value="4"/>
</dbReference>
<proteinExistence type="predicted"/>
<dbReference type="PANTHER" id="PTHR16442">
    <property type="entry name" value="RING FINGER PROTEIN 17"/>
    <property type="match status" value="1"/>
</dbReference>
<dbReference type="Gene3D" id="3.30.160.60">
    <property type="entry name" value="Classic Zinc Finger"/>
    <property type="match status" value="1"/>
</dbReference>
<keyword evidence="1" id="KW-0479">Metal-binding</keyword>
<feature type="domain" description="Tudor" evidence="9">
    <location>
        <begin position="1343"/>
        <end position="1401"/>
    </location>
</feature>
<keyword evidence="5" id="KW-0175">Coiled coil</keyword>
<evidence type="ECO:0000313" key="11">
    <source>
        <dbReference type="Proteomes" id="UP000030746"/>
    </source>
</evidence>